<feature type="region of interest" description="Disordered" evidence="2">
    <location>
        <begin position="1"/>
        <end position="20"/>
    </location>
</feature>
<dbReference type="SUPFAM" id="SSF53448">
    <property type="entry name" value="Nucleotide-diphospho-sugar transferases"/>
    <property type="match status" value="1"/>
</dbReference>
<dbReference type="Pfam" id="PF00535">
    <property type="entry name" value="Glycos_transf_2"/>
    <property type="match status" value="1"/>
</dbReference>
<sequence>MGKKSKSKPSKQKISSSSMMPNVSICTPTFNRRPFFQGLISCIAAQDYPREKMEWVVLDDGTDCVRDIIESDECKEKLKGIKVVYHYEKEKMDLGKKRNAMHQQCTFKKDSDIIVYMDDDDYYPITRVSHSVKKLVSDPKVLCGGSSELYLWFNSLDKMYKFGPYGPNHATAGTFAFKRVLLSQTHYEDAAVLAEERHFLKNYTVPFVQFDPMQTILVVAHEQNTFDKKRLVNKDNKFCHDSSLRVEHFIKDKSLCQFYDTKINELLKDYEPGDVKNKPKVLEEIKRRDTERLQQAENRPSGIIVSANGQQKELTVMEVQKHMQAQHDLAKQMHDKNTELVDKCKMFQQQNQSLQARNHKLQQQITEICLKMFNHCDLSNTELKEAMPSILLNLKNDNEKNEHVVRVSIKDVETVMRETSCTQQKAAETLAKHNNNVVNAMNEIMNTNHSNQRIVNVNPKDVEVIVSQTSCTQQKAVEMLAKHNNDVVDAILEIQNDGNNMDNKGIDEKDVQIVISQTMCTKEKATEMLTKHNNDVVDAIMEIQNEENKEVKENTETNDDISSTSA</sequence>
<organism evidence="5">
    <name type="scientific">viral metagenome</name>
    <dbReference type="NCBI Taxonomy" id="1070528"/>
    <lineage>
        <taxon>unclassified sequences</taxon>
        <taxon>metagenomes</taxon>
        <taxon>organismal metagenomes</taxon>
    </lineage>
</organism>
<dbReference type="InterPro" id="IPR044034">
    <property type="entry name" value="NAC-like_UBA"/>
</dbReference>
<proteinExistence type="predicted"/>
<dbReference type="Gene3D" id="1.10.8.10">
    <property type="entry name" value="DNA helicase RuvA subunit, C-terminal domain"/>
    <property type="match status" value="3"/>
</dbReference>
<dbReference type="GO" id="GO:0043066">
    <property type="term" value="P:negative regulation of apoptotic process"/>
    <property type="evidence" value="ECO:0007669"/>
    <property type="project" value="TreeGrafter"/>
</dbReference>
<feature type="domain" description="Glycosyltransferase 2-like" evidence="3">
    <location>
        <begin position="24"/>
        <end position="147"/>
    </location>
</feature>
<evidence type="ECO:0000256" key="1">
    <source>
        <dbReference type="SAM" id="Coils"/>
    </source>
</evidence>
<dbReference type="GO" id="GO:0050821">
    <property type="term" value="P:protein stabilization"/>
    <property type="evidence" value="ECO:0007669"/>
    <property type="project" value="TreeGrafter"/>
</dbReference>
<feature type="compositionally biased region" description="Basic residues" evidence="2">
    <location>
        <begin position="1"/>
        <end position="11"/>
    </location>
</feature>
<reference evidence="5" key="1">
    <citation type="journal article" date="2020" name="Nature">
        <title>Giant virus diversity and host interactions through global metagenomics.</title>
        <authorList>
            <person name="Schulz F."/>
            <person name="Roux S."/>
            <person name="Paez-Espino D."/>
            <person name="Jungbluth S."/>
            <person name="Walsh D.A."/>
            <person name="Denef V.J."/>
            <person name="McMahon K.D."/>
            <person name="Konstantinidis K.T."/>
            <person name="Eloe-Fadrosh E.A."/>
            <person name="Kyrpides N.C."/>
            <person name="Woyke T."/>
        </authorList>
    </citation>
    <scope>NUCLEOTIDE SEQUENCE</scope>
    <source>
        <strain evidence="5">GVMAG-S-3300012919-55</strain>
    </source>
</reference>
<feature type="region of interest" description="Disordered" evidence="2">
    <location>
        <begin position="545"/>
        <end position="566"/>
    </location>
</feature>
<dbReference type="Pfam" id="PF19026">
    <property type="entry name" value="UBA_HYPK"/>
    <property type="match status" value="1"/>
</dbReference>
<evidence type="ECO:0000259" key="4">
    <source>
        <dbReference type="Pfam" id="PF19026"/>
    </source>
</evidence>
<evidence type="ECO:0000259" key="3">
    <source>
        <dbReference type="Pfam" id="PF00535"/>
    </source>
</evidence>
<feature type="compositionally biased region" description="Basic and acidic residues" evidence="2">
    <location>
        <begin position="546"/>
        <end position="555"/>
    </location>
</feature>
<dbReference type="AlphaFoldDB" id="A0A6C0KLH3"/>
<dbReference type="Gene3D" id="3.90.550.10">
    <property type="entry name" value="Spore Coat Polysaccharide Biosynthesis Protein SpsA, Chain A"/>
    <property type="match status" value="1"/>
</dbReference>
<dbReference type="EMBL" id="MN740922">
    <property type="protein sequence ID" value="QHU18021.1"/>
    <property type="molecule type" value="Genomic_DNA"/>
</dbReference>
<protein>
    <recommendedName>
        <fullName evidence="6">Glycosyltransferase 2-like domain-containing protein</fullName>
    </recommendedName>
</protein>
<dbReference type="PANTHER" id="PTHR31184">
    <property type="entry name" value="HUNTINGTIN-INTERACTING PROTEIN K FAMILY MEMBER"/>
    <property type="match status" value="1"/>
</dbReference>
<dbReference type="PANTHER" id="PTHR31184:SF2">
    <property type="entry name" value="HUNTINGTIN-INTERACTING PROTEIN K"/>
    <property type="match status" value="1"/>
</dbReference>
<dbReference type="CDD" id="cd00761">
    <property type="entry name" value="Glyco_tranf_GTA_type"/>
    <property type="match status" value="1"/>
</dbReference>
<dbReference type="InterPro" id="IPR052617">
    <property type="entry name" value="Huntingtin-int_K"/>
</dbReference>
<dbReference type="InterPro" id="IPR029044">
    <property type="entry name" value="Nucleotide-diphossugar_trans"/>
</dbReference>
<dbReference type="CDD" id="cd14278">
    <property type="entry name" value="UBA_NAC_like"/>
    <property type="match status" value="2"/>
</dbReference>
<dbReference type="InterPro" id="IPR001173">
    <property type="entry name" value="Glyco_trans_2-like"/>
</dbReference>
<feature type="coiled-coil region" evidence="1">
    <location>
        <begin position="337"/>
        <end position="364"/>
    </location>
</feature>
<accession>A0A6C0KLH3</accession>
<evidence type="ECO:0000256" key="2">
    <source>
        <dbReference type="SAM" id="MobiDB-lite"/>
    </source>
</evidence>
<feature type="domain" description="Nascent polypeptide-associated complex subunit alpha-like UBA" evidence="4">
    <location>
        <begin position="455"/>
        <end position="491"/>
    </location>
</feature>
<evidence type="ECO:0000313" key="5">
    <source>
        <dbReference type="EMBL" id="QHU18021.1"/>
    </source>
</evidence>
<name>A0A6C0KLH3_9ZZZZ</name>
<evidence type="ECO:0008006" key="6">
    <source>
        <dbReference type="Google" id="ProtNLM"/>
    </source>
</evidence>
<keyword evidence="1" id="KW-0175">Coiled coil</keyword>